<dbReference type="AlphaFoldDB" id="A0A1W1V235"/>
<evidence type="ECO:0000313" key="2">
    <source>
        <dbReference type="Proteomes" id="UP000192408"/>
    </source>
</evidence>
<dbReference type="Proteomes" id="UP000192408">
    <property type="component" value="Unassembled WGS sequence"/>
</dbReference>
<evidence type="ECO:0000313" key="1">
    <source>
        <dbReference type="EMBL" id="SMB87346.1"/>
    </source>
</evidence>
<protein>
    <submittedName>
        <fullName evidence="1">Uncharacterized protein</fullName>
    </submittedName>
</protein>
<organism evidence="1 2">
    <name type="scientific">Pasteurella testudinis DSM 23072</name>
    <dbReference type="NCBI Taxonomy" id="1122938"/>
    <lineage>
        <taxon>Bacteria</taxon>
        <taxon>Pseudomonadati</taxon>
        <taxon>Pseudomonadota</taxon>
        <taxon>Gammaproteobacteria</taxon>
        <taxon>Pasteurellales</taxon>
        <taxon>Pasteurellaceae</taxon>
        <taxon>Pasteurella</taxon>
    </lineage>
</organism>
<proteinExistence type="predicted"/>
<dbReference type="RefSeq" id="WP_159460745.1">
    <property type="nucleotide sequence ID" value="NZ_FWWV01000033.1"/>
</dbReference>
<gene>
    <name evidence="1" type="ORF">SAMN05660772_02724</name>
</gene>
<keyword evidence="2" id="KW-1185">Reference proteome</keyword>
<dbReference type="STRING" id="1122938.SAMN05660772_02724"/>
<reference evidence="2" key="1">
    <citation type="submission" date="2017-04" db="EMBL/GenBank/DDBJ databases">
        <authorList>
            <person name="Varghese N."/>
            <person name="Submissions S."/>
        </authorList>
    </citation>
    <scope>NUCLEOTIDE SEQUENCE [LARGE SCALE GENOMIC DNA]</scope>
    <source>
        <strain evidence="2">DSM 23072</strain>
    </source>
</reference>
<name>A0A1W1V235_9PAST</name>
<sequence>MTFERFLYATIPTEMAKSAWGVIKENRLEQCSLAEQKFILDLWIEYEKGCF</sequence>
<accession>A0A1W1V235</accession>
<dbReference type="EMBL" id="FWWV01000033">
    <property type="protein sequence ID" value="SMB87346.1"/>
    <property type="molecule type" value="Genomic_DNA"/>
</dbReference>